<organism evidence="2 3">
    <name type="scientific">Clohesyomyces aquaticus</name>
    <dbReference type="NCBI Taxonomy" id="1231657"/>
    <lineage>
        <taxon>Eukaryota</taxon>
        <taxon>Fungi</taxon>
        <taxon>Dikarya</taxon>
        <taxon>Ascomycota</taxon>
        <taxon>Pezizomycotina</taxon>
        <taxon>Dothideomycetes</taxon>
        <taxon>Pleosporomycetidae</taxon>
        <taxon>Pleosporales</taxon>
        <taxon>Lindgomycetaceae</taxon>
        <taxon>Clohesyomyces</taxon>
    </lineage>
</organism>
<keyword evidence="1" id="KW-0472">Membrane</keyword>
<dbReference type="Proteomes" id="UP000193144">
    <property type="component" value="Unassembled WGS sequence"/>
</dbReference>
<keyword evidence="1" id="KW-0812">Transmembrane</keyword>
<dbReference type="AlphaFoldDB" id="A0A1Y1ZK89"/>
<sequence>MPKSSQPHQIPVHNNIMESPKPSRALYKINIITWFPAFGFLLPAGLFTTVIPPLGIIPLFFSLCNGIVHLRQRKDESKSLRFLTHPIWDLLIFLIDLAVLLPLWILDTQRRNANWNVSYGALLVEFYGSAFLVVNMFIHAYLFFFGITSGKFNLPRITFQEECPHCAQYAADEGLATKAMTKSVGKGPVYSLLGDGAYRDESAESTPRPSAEAQEV</sequence>
<feature type="transmembrane region" description="Helical" evidence="1">
    <location>
        <begin position="82"/>
        <end position="106"/>
    </location>
</feature>
<feature type="transmembrane region" description="Helical" evidence="1">
    <location>
        <begin position="126"/>
        <end position="147"/>
    </location>
</feature>
<dbReference type="OrthoDB" id="5241710at2759"/>
<comment type="caution">
    <text evidence="2">The sequence shown here is derived from an EMBL/GenBank/DDBJ whole genome shotgun (WGS) entry which is preliminary data.</text>
</comment>
<accession>A0A1Y1ZK89</accession>
<reference evidence="2 3" key="1">
    <citation type="submission" date="2016-07" db="EMBL/GenBank/DDBJ databases">
        <title>Pervasive Adenine N6-methylation of Active Genes in Fungi.</title>
        <authorList>
            <consortium name="DOE Joint Genome Institute"/>
            <person name="Mondo S.J."/>
            <person name="Dannebaum R.O."/>
            <person name="Kuo R.C."/>
            <person name="Labutti K."/>
            <person name="Haridas S."/>
            <person name="Kuo A."/>
            <person name="Salamov A."/>
            <person name="Ahrendt S.R."/>
            <person name="Lipzen A."/>
            <person name="Sullivan W."/>
            <person name="Andreopoulos W.B."/>
            <person name="Clum A."/>
            <person name="Lindquist E."/>
            <person name="Daum C."/>
            <person name="Ramamoorthy G.K."/>
            <person name="Gryganskyi A."/>
            <person name="Culley D."/>
            <person name="Magnuson J.K."/>
            <person name="James T.Y."/>
            <person name="O'Malley M.A."/>
            <person name="Stajich J.E."/>
            <person name="Spatafora J.W."/>
            <person name="Visel A."/>
            <person name="Grigoriev I.V."/>
        </authorList>
    </citation>
    <scope>NUCLEOTIDE SEQUENCE [LARGE SCALE GENOMIC DNA]</scope>
    <source>
        <strain evidence="2 3">CBS 115471</strain>
    </source>
</reference>
<keyword evidence="3" id="KW-1185">Reference proteome</keyword>
<evidence type="ECO:0000256" key="1">
    <source>
        <dbReference type="SAM" id="Phobius"/>
    </source>
</evidence>
<protein>
    <submittedName>
        <fullName evidence="2">Uncharacterized protein</fullName>
    </submittedName>
</protein>
<gene>
    <name evidence="2" type="ORF">BCR34DRAFT_601948</name>
</gene>
<dbReference type="STRING" id="1231657.A0A1Y1ZK89"/>
<feature type="transmembrane region" description="Helical" evidence="1">
    <location>
        <begin position="50"/>
        <end position="70"/>
    </location>
</feature>
<dbReference type="EMBL" id="MCFA01000070">
    <property type="protein sequence ID" value="ORY10662.1"/>
    <property type="molecule type" value="Genomic_DNA"/>
</dbReference>
<evidence type="ECO:0000313" key="3">
    <source>
        <dbReference type="Proteomes" id="UP000193144"/>
    </source>
</evidence>
<keyword evidence="1" id="KW-1133">Transmembrane helix</keyword>
<evidence type="ECO:0000313" key="2">
    <source>
        <dbReference type="EMBL" id="ORY10662.1"/>
    </source>
</evidence>
<proteinExistence type="predicted"/>
<name>A0A1Y1ZK89_9PLEO</name>